<comment type="caution">
    <text evidence="1">The sequence shown here is derived from an EMBL/GenBank/DDBJ whole genome shotgun (WGS) entry which is preliminary data.</text>
</comment>
<proteinExistence type="predicted"/>
<dbReference type="Proteomes" id="UP000789572">
    <property type="component" value="Unassembled WGS sequence"/>
</dbReference>
<organism evidence="1 2">
    <name type="scientific">Paraglomus occultum</name>
    <dbReference type="NCBI Taxonomy" id="144539"/>
    <lineage>
        <taxon>Eukaryota</taxon>
        <taxon>Fungi</taxon>
        <taxon>Fungi incertae sedis</taxon>
        <taxon>Mucoromycota</taxon>
        <taxon>Glomeromycotina</taxon>
        <taxon>Glomeromycetes</taxon>
        <taxon>Paraglomerales</taxon>
        <taxon>Paraglomeraceae</taxon>
        <taxon>Paraglomus</taxon>
    </lineage>
</organism>
<name>A0A9N9EBX4_9GLOM</name>
<reference evidence="1" key="1">
    <citation type="submission" date="2021-06" db="EMBL/GenBank/DDBJ databases">
        <authorList>
            <person name="Kallberg Y."/>
            <person name="Tangrot J."/>
            <person name="Rosling A."/>
        </authorList>
    </citation>
    <scope>NUCLEOTIDE SEQUENCE</scope>
    <source>
        <strain evidence="1">IA702</strain>
    </source>
</reference>
<dbReference type="EMBL" id="CAJVPJ010006666">
    <property type="protein sequence ID" value="CAG8670367.1"/>
    <property type="molecule type" value="Genomic_DNA"/>
</dbReference>
<evidence type="ECO:0000313" key="2">
    <source>
        <dbReference type="Proteomes" id="UP000789572"/>
    </source>
</evidence>
<keyword evidence="2" id="KW-1185">Reference proteome</keyword>
<accession>A0A9N9EBX4</accession>
<gene>
    <name evidence="1" type="ORF">POCULU_LOCUS10937</name>
</gene>
<feature type="non-terminal residue" evidence="1">
    <location>
        <position position="1"/>
    </location>
</feature>
<feature type="non-terminal residue" evidence="1">
    <location>
        <position position="93"/>
    </location>
</feature>
<protein>
    <submittedName>
        <fullName evidence="1">7014_t:CDS:1</fullName>
    </submittedName>
</protein>
<dbReference type="AlphaFoldDB" id="A0A9N9EBX4"/>
<sequence length="93" mass="10343">ENQLRTVRSALTQISNVRRLSPSEEQELNDIIDFLENPDAPPTDLTIRQLQSALENSSLVDTDNLASDATKKASLINTMKAYRDADNQALDLT</sequence>
<evidence type="ECO:0000313" key="1">
    <source>
        <dbReference type="EMBL" id="CAG8670367.1"/>
    </source>
</evidence>